<dbReference type="FunFam" id="3.90.550.10:FF:000122">
    <property type="entry name" value="Dolichol-phosphate mannosyltransferase subunit 1"/>
    <property type="match status" value="1"/>
</dbReference>
<comment type="similarity">
    <text evidence="1">Belongs to the glycosyltransferase 2 family.</text>
</comment>
<dbReference type="CDD" id="cd06442">
    <property type="entry name" value="DPM1_like"/>
    <property type="match status" value="1"/>
</dbReference>
<dbReference type="AlphaFoldDB" id="A0A094NXR8"/>
<organism evidence="5">
    <name type="scientific">freshwater metagenome</name>
    <dbReference type="NCBI Taxonomy" id="449393"/>
    <lineage>
        <taxon>unclassified sequences</taxon>
        <taxon>metagenomes</taxon>
        <taxon>ecological metagenomes</taxon>
    </lineage>
</organism>
<reference evidence="5" key="1">
    <citation type="submission" date="2014-05" db="EMBL/GenBank/DDBJ databases">
        <title>Key roles for freshwater Actinobacteria revealed by deep metagenomic sequencing.</title>
        <authorList>
            <person name="Ghai R."/>
            <person name="Mizuno C.M."/>
            <person name="Picazo A."/>
            <person name="Camacho A."/>
            <person name="Rodriguez-Valera F."/>
        </authorList>
    </citation>
    <scope>NUCLEOTIDE SEQUENCE</scope>
</reference>
<comment type="caution">
    <text evidence="5">The sequence shown here is derived from an EMBL/GenBank/DDBJ whole genome shotgun (WGS) entry which is preliminary data.</text>
</comment>
<dbReference type="GO" id="GO:0016020">
    <property type="term" value="C:membrane"/>
    <property type="evidence" value="ECO:0007669"/>
    <property type="project" value="GOC"/>
</dbReference>
<dbReference type="SUPFAM" id="SSF53448">
    <property type="entry name" value="Nucleotide-diphospho-sugar transferases"/>
    <property type="match status" value="1"/>
</dbReference>
<evidence type="ECO:0000313" key="5">
    <source>
        <dbReference type="EMBL" id="KGA03775.1"/>
    </source>
</evidence>
<dbReference type="PANTHER" id="PTHR43398">
    <property type="entry name" value="DOLICHOL-PHOSPHATE MANNOSYLTRANSFERASE SUBUNIT 1"/>
    <property type="match status" value="1"/>
</dbReference>
<evidence type="ECO:0000256" key="2">
    <source>
        <dbReference type="ARBA" id="ARBA00022676"/>
    </source>
</evidence>
<dbReference type="InterPro" id="IPR029044">
    <property type="entry name" value="Nucleotide-diphossugar_trans"/>
</dbReference>
<name>A0A094NXR8_9ZZZZ</name>
<dbReference type="Gene3D" id="3.90.550.10">
    <property type="entry name" value="Spore Coat Polysaccharide Biosynthesis Protein SpsA, Chain A"/>
    <property type="match status" value="1"/>
</dbReference>
<dbReference type="Pfam" id="PF00535">
    <property type="entry name" value="Glycos_transf_2"/>
    <property type="match status" value="1"/>
</dbReference>
<evidence type="ECO:0000259" key="4">
    <source>
        <dbReference type="Pfam" id="PF00535"/>
    </source>
</evidence>
<proteinExistence type="inferred from homology"/>
<dbReference type="GO" id="GO:0004582">
    <property type="term" value="F:dolichyl-phosphate beta-D-mannosyltransferase activity"/>
    <property type="evidence" value="ECO:0007669"/>
    <property type="project" value="InterPro"/>
</dbReference>
<dbReference type="EMBL" id="JNSJ01000002">
    <property type="protein sequence ID" value="KGA03775.1"/>
    <property type="molecule type" value="Genomic_DNA"/>
</dbReference>
<dbReference type="InterPro" id="IPR001173">
    <property type="entry name" value="Glyco_trans_2-like"/>
</dbReference>
<protein>
    <recommendedName>
        <fullName evidence="4">Glycosyltransferase 2-like domain-containing protein</fullName>
    </recommendedName>
</protein>
<evidence type="ECO:0000256" key="1">
    <source>
        <dbReference type="ARBA" id="ARBA00006739"/>
    </source>
</evidence>
<dbReference type="GO" id="GO:0009247">
    <property type="term" value="P:glycolipid biosynthetic process"/>
    <property type="evidence" value="ECO:0007669"/>
    <property type="project" value="TreeGrafter"/>
</dbReference>
<sequence>MKKFVVLIPTYNESLSIEDLLEKLRIFRGESIYKFDVVVIDDSSPDKTAEIVEGLLIPWVKVMRRSRKDGLGAAYRAGFSEVLQNKNYTHVATMDADGSHRVEDLSAMIAALEGLNSSKTVVMGVRWMPGGRVTNWSRFRKLLSLSGTRYAKLALGLKLDDLTGGFRIYSSELLNSLNLKTMHATGYCFQIEMALISKEAGAEFIQVPITFVERNFGSSKMTAGIAFEAFRYVTKAGFERVLRMNIRR</sequence>
<feature type="domain" description="Glycosyltransferase 2-like" evidence="4">
    <location>
        <begin position="6"/>
        <end position="175"/>
    </location>
</feature>
<keyword evidence="3" id="KW-0808">Transferase</keyword>
<keyword evidence="2" id="KW-0328">Glycosyltransferase</keyword>
<gene>
    <name evidence="5" type="ORF">GM49_0330</name>
</gene>
<dbReference type="InterPro" id="IPR039528">
    <property type="entry name" value="DPM1-like"/>
</dbReference>
<evidence type="ECO:0000256" key="3">
    <source>
        <dbReference type="ARBA" id="ARBA00022679"/>
    </source>
</evidence>
<accession>A0A094NXR8</accession>
<dbReference type="PANTHER" id="PTHR43398:SF1">
    <property type="entry name" value="DOLICHOL-PHOSPHATE MANNOSYLTRANSFERASE SUBUNIT 1"/>
    <property type="match status" value="1"/>
</dbReference>